<dbReference type="Gene3D" id="3.90.1510.10">
    <property type="entry name" value="Glycerate kinase, domain 2"/>
    <property type="match status" value="1"/>
</dbReference>
<keyword evidence="2 4" id="KW-0808">Transferase</keyword>
<dbReference type="PIRSF" id="PIRSF006078">
    <property type="entry name" value="GlxK"/>
    <property type="match status" value="1"/>
</dbReference>
<evidence type="ECO:0000256" key="4">
    <source>
        <dbReference type="PIRNR" id="PIRNR006078"/>
    </source>
</evidence>
<comment type="similarity">
    <text evidence="1 4">Belongs to the glycerate kinase type-1 family.</text>
</comment>
<evidence type="ECO:0000256" key="2">
    <source>
        <dbReference type="ARBA" id="ARBA00022679"/>
    </source>
</evidence>
<organism evidence="5 7">
    <name type="scientific">Ligilactobacillus salivarius</name>
    <dbReference type="NCBI Taxonomy" id="1624"/>
    <lineage>
        <taxon>Bacteria</taxon>
        <taxon>Bacillati</taxon>
        <taxon>Bacillota</taxon>
        <taxon>Bacilli</taxon>
        <taxon>Lactobacillales</taxon>
        <taxon>Lactobacillaceae</taxon>
        <taxon>Ligilactobacillus</taxon>
    </lineage>
</organism>
<dbReference type="PANTHER" id="PTHR21599:SF0">
    <property type="entry name" value="GLYCERATE KINASE"/>
    <property type="match status" value="1"/>
</dbReference>
<dbReference type="EMBL" id="CP123971">
    <property type="protein sequence ID" value="WII28539.1"/>
    <property type="molecule type" value="Genomic_DNA"/>
</dbReference>
<dbReference type="InterPro" id="IPR004381">
    <property type="entry name" value="Glycerate_kinase"/>
</dbReference>
<dbReference type="Proteomes" id="UP001231316">
    <property type="component" value="Chromosome"/>
</dbReference>
<dbReference type="Proteomes" id="UP000195378">
    <property type="component" value="Chromosome"/>
</dbReference>
<dbReference type="Gene3D" id="3.40.50.10350">
    <property type="entry name" value="Glycerate kinase, domain 1"/>
    <property type="match status" value="1"/>
</dbReference>
<keyword evidence="3 4" id="KW-0418">Kinase</keyword>
<dbReference type="Pfam" id="PF02595">
    <property type="entry name" value="Gly_kinase"/>
    <property type="match status" value="1"/>
</dbReference>
<proteinExistence type="inferred from homology"/>
<sequence>MTKVLIASDSFKGSASSSQVAEYIAKGIKKVDATIDIKKIPIADGGEGTIESLLSACHGKSYTKKVVGALGSEINATWGMMNDDEAVIEVAEAAGFIVDQSKVSPMKTTTYGVGQLIEEALNHDVKTIYIGLGGSSTTDGGVGLAQALGVHFYDNNGQEVGLGGQELIKIKDIDISNIDGRLSKCQIIGLSDVTNPLTGEEGSAYVFSPQKGATSDEVEQLELGLQNLRKVSKKALGKEYGDTPGAGAAGGIGFALLTLLGGQLESGIQKIMRLIKLEEEMKRADLVITGEGQMDGQSIKGKAPIGIAKLAKKYKLPVIAITGSIGNSIEKVYENGVDLVISSTSSPMTLEEAVKNSDKLLGLAGMTAIKAYNLRN</sequence>
<dbReference type="InterPro" id="IPR018197">
    <property type="entry name" value="Glycerate_kinase_RE-like"/>
</dbReference>
<dbReference type="AlphaFoldDB" id="A0A1Y0F5S3"/>
<evidence type="ECO:0000313" key="5">
    <source>
        <dbReference type="EMBL" id="ARU18533.1"/>
    </source>
</evidence>
<dbReference type="InterPro" id="IPR036129">
    <property type="entry name" value="Glycerate_kinase_sf"/>
</dbReference>
<dbReference type="InterPro" id="IPR018193">
    <property type="entry name" value="Glyc_kinase_flavodox-like_fold"/>
</dbReference>
<evidence type="ECO:0000313" key="7">
    <source>
        <dbReference type="Proteomes" id="UP000195378"/>
    </source>
</evidence>
<dbReference type="EC" id="2.7.1.31" evidence="6"/>
<evidence type="ECO:0000313" key="6">
    <source>
        <dbReference type="EMBL" id="WII28539.1"/>
    </source>
</evidence>
<reference evidence="5 7" key="1">
    <citation type="submission" date="2017-04" db="EMBL/GenBank/DDBJ databases">
        <title>Complete genome sequence of Lactobacillus salivarius ZLS006, a probiotic strain isolated from healthy piglet.</title>
        <authorList>
            <person name="Zhang D."/>
        </authorList>
    </citation>
    <scope>NUCLEOTIDE SEQUENCE [LARGE SCALE GENOMIC DNA]</scope>
    <source>
        <strain evidence="5 7">ZLS006</strain>
    </source>
</reference>
<evidence type="ECO:0000256" key="3">
    <source>
        <dbReference type="ARBA" id="ARBA00022777"/>
    </source>
</evidence>
<dbReference type="GO" id="GO:0031388">
    <property type="term" value="P:organic acid phosphorylation"/>
    <property type="evidence" value="ECO:0007669"/>
    <property type="project" value="UniProtKB-UniRule"/>
</dbReference>
<evidence type="ECO:0000256" key="1">
    <source>
        <dbReference type="ARBA" id="ARBA00006284"/>
    </source>
</evidence>
<dbReference type="RefSeq" id="WP_087448456.1">
    <property type="nucleotide sequence ID" value="NZ_CP020858.1"/>
</dbReference>
<dbReference type="SUPFAM" id="SSF110738">
    <property type="entry name" value="Glycerate kinase I"/>
    <property type="match status" value="1"/>
</dbReference>
<name>A0A1Y0F5S3_9LACO</name>
<gene>
    <name evidence="5" type="ORF">B7R82_00280</name>
    <name evidence="6" type="ORF">QFE45_09210</name>
</gene>
<dbReference type="GO" id="GO:0008887">
    <property type="term" value="F:glycerate kinase activity"/>
    <property type="evidence" value="ECO:0007669"/>
    <property type="project" value="UniProtKB-UniRule"/>
</dbReference>
<dbReference type="PANTHER" id="PTHR21599">
    <property type="entry name" value="GLYCERATE KINASE"/>
    <property type="match status" value="1"/>
</dbReference>
<reference evidence="6" key="2">
    <citation type="submission" date="2023-04" db="EMBL/GenBank/DDBJ databases">
        <title>Four porcine-derived lactic acid bacteria strains analyses and their evaluation as potential probiotics based on genomics.</title>
        <authorList>
            <person name="Niu D."/>
        </authorList>
    </citation>
    <scope>NUCLEOTIDE SEQUENCE</scope>
    <source>
        <strain evidence="6">ZSA5</strain>
    </source>
</reference>
<dbReference type="EMBL" id="CP020858">
    <property type="protein sequence ID" value="ARU18533.1"/>
    <property type="molecule type" value="Genomic_DNA"/>
</dbReference>
<accession>A0A1Y0F5S3</accession>
<protein>
    <submittedName>
        <fullName evidence="5">Glycerate kinase</fullName>
        <ecNumber evidence="6">2.7.1.31</ecNumber>
    </submittedName>
</protein>
<dbReference type="NCBIfam" id="TIGR00045">
    <property type="entry name" value="glycerate kinase"/>
    <property type="match status" value="1"/>
</dbReference>